<organism evidence="1 2">
    <name type="scientific">Clonostachys rosea f. rosea IK726</name>
    <dbReference type="NCBI Taxonomy" id="1349383"/>
    <lineage>
        <taxon>Eukaryota</taxon>
        <taxon>Fungi</taxon>
        <taxon>Dikarya</taxon>
        <taxon>Ascomycota</taxon>
        <taxon>Pezizomycotina</taxon>
        <taxon>Sordariomycetes</taxon>
        <taxon>Hypocreomycetidae</taxon>
        <taxon>Hypocreales</taxon>
        <taxon>Bionectriaceae</taxon>
        <taxon>Clonostachys</taxon>
    </lineage>
</organism>
<evidence type="ECO:0000313" key="1">
    <source>
        <dbReference type="EMBL" id="CAG9951556.1"/>
    </source>
</evidence>
<gene>
    <name evidence="1" type="ORF">CRV2_00016395</name>
</gene>
<sequence>MQDPSSREVSLAFELPPTQRTRKARATRSKYAPRACQECRRRRAKCNGDKPACSRCIDRGLTCIFSTNTDHRGSAPRSYVSLLQTRINLLEQALRLHSIDVDSSIAPLAARQPEGRHEPVPVMRPSPGSDLESPQGSQSIIYSQQGKTDDGECDAPFFGATSGRLELPAPSPAVQTENLKDLPAIISQDVYATADEQDLQPQMQATPPYRSPELIHYLIDIYFEWEQPWFQVVDEALFRGSLQNGGRYYSPLLRDCMLALASRYSDRTETRSDPENPNTAGAPFIQAAEARLQAEVKWPRITTVQSLSIMAIFYVAIGSDAAGWLHQGMAIRLSLDMGLNLEFTTSAGLSRLTEAEVQLRRQIYWSLYCSDKLWASYTGRVCTMLDSQGSVPLMETPSQEGSSPNELTSSESKKTFLVLFLRHLSTQCQILERILTNLYAPKGLDNNRERRLFFENCFLDLQNWLFTLPKNLKVLISQSNQLNPSPHVYILNMCYHTCVILLAKPFLPGRGASTSLSEVQDNDPAQQALELCRNSAKEICRLGNRYRDAFGTFRRSPLTATHCTLTAALSTLFLGNGNRGDMKCCVSTLGELATSWAPSARYWRTLSRMLGAVHDPETRMRTSGEATTEAIQQSVHESTYSTQTLYPIMPSSNILSEHVPSTEPESAELESGALRDTPLLDFSNLDLDQLDFSPLTVLPVDYLNYNGLGFDF</sequence>
<accession>A0ACA9UDX0</accession>
<dbReference type="Proteomes" id="UP000836387">
    <property type="component" value="Unassembled WGS sequence"/>
</dbReference>
<name>A0ACA9UDX0_BIOOC</name>
<reference evidence="1" key="2">
    <citation type="submission" date="2021-10" db="EMBL/GenBank/DDBJ databases">
        <authorList>
            <person name="Piombo E."/>
        </authorList>
    </citation>
    <scope>NUCLEOTIDE SEQUENCE</scope>
</reference>
<protein>
    <submittedName>
        <fullName evidence="1">Uncharacterized protein</fullName>
    </submittedName>
</protein>
<dbReference type="EMBL" id="CADEHS020000345">
    <property type="protein sequence ID" value="CAG9951556.1"/>
    <property type="molecule type" value="Genomic_DNA"/>
</dbReference>
<reference evidence="1" key="1">
    <citation type="submission" date="2020-04" db="EMBL/GenBank/DDBJ databases">
        <authorList>
            <person name="Broberg M."/>
        </authorList>
    </citation>
    <scope>NUCLEOTIDE SEQUENCE</scope>
</reference>
<proteinExistence type="predicted"/>
<keyword evidence="2" id="KW-1185">Reference proteome</keyword>
<evidence type="ECO:0000313" key="2">
    <source>
        <dbReference type="Proteomes" id="UP000836387"/>
    </source>
</evidence>
<comment type="caution">
    <text evidence="1">The sequence shown here is derived from an EMBL/GenBank/DDBJ whole genome shotgun (WGS) entry which is preliminary data.</text>
</comment>